<keyword evidence="8" id="KW-0378">Hydrolase</keyword>
<feature type="domain" description="Integrase catalytic" evidence="21">
    <location>
        <begin position="508"/>
        <end position="671"/>
    </location>
</feature>
<evidence type="ECO:0000256" key="7">
    <source>
        <dbReference type="ARBA" id="ARBA00022759"/>
    </source>
</evidence>
<dbReference type="InterPro" id="IPR036397">
    <property type="entry name" value="RNaseH_sf"/>
</dbReference>
<keyword evidence="16" id="KW-0863">Zinc-finger</keyword>
<comment type="caution">
    <text evidence="22">The sequence shown here is derived from an EMBL/GenBank/DDBJ whole genome shotgun (WGS) entry which is preliminary data.</text>
</comment>
<accession>A0AA38TZY7</accession>
<dbReference type="InterPro" id="IPR005162">
    <property type="entry name" value="Retrotrans_gag_dom"/>
</dbReference>
<evidence type="ECO:0000259" key="19">
    <source>
        <dbReference type="PROSITE" id="PS50158"/>
    </source>
</evidence>
<evidence type="ECO:0000313" key="22">
    <source>
        <dbReference type="EMBL" id="KAJ9564641.1"/>
    </source>
</evidence>
<dbReference type="GO" id="GO:0004519">
    <property type="term" value="F:endonuclease activity"/>
    <property type="evidence" value="ECO:0007669"/>
    <property type="project" value="UniProtKB-KW"/>
</dbReference>
<dbReference type="InterPro" id="IPR041577">
    <property type="entry name" value="RT_RNaseH_2"/>
</dbReference>
<dbReference type="GO" id="GO:0006508">
    <property type="term" value="P:proteolysis"/>
    <property type="evidence" value="ECO:0007669"/>
    <property type="project" value="UniProtKB-KW"/>
</dbReference>
<name>A0AA38TZY7_9ASTR</name>
<keyword evidence="14" id="KW-0233">DNA recombination</keyword>
<dbReference type="Pfam" id="PF00098">
    <property type="entry name" value="zf-CCHC"/>
    <property type="match status" value="2"/>
</dbReference>
<keyword evidence="6" id="KW-0064">Aspartyl protease</keyword>
<evidence type="ECO:0000256" key="5">
    <source>
        <dbReference type="ARBA" id="ARBA00022723"/>
    </source>
</evidence>
<dbReference type="Pfam" id="PF24626">
    <property type="entry name" value="SH3_Tf2-1"/>
    <property type="match status" value="1"/>
</dbReference>
<dbReference type="Gene3D" id="3.30.420.10">
    <property type="entry name" value="Ribonuclease H-like superfamily/Ribonuclease H"/>
    <property type="match status" value="1"/>
</dbReference>
<dbReference type="Pfam" id="PF08284">
    <property type="entry name" value="RVP_2"/>
    <property type="match status" value="1"/>
</dbReference>
<keyword evidence="10" id="KW-0229">DNA integration</keyword>
<dbReference type="InterPro" id="IPR001584">
    <property type="entry name" value="Integrase_cat-core"/>
</dbReference>
<dbReference type="FunFam" id="3.10.10.10:FF:000007">
    <property type="entry name" value="Retrovirus-related Pol polyprotein from transposon 17.6-like Protein"/>
    <property type="match status" value="2"/>
</dbReference>
<evidence type="ECO:0000259" key="21">
    <source>
        <dbReference type="PROSITE" id="PS50994"/>
    </source>
</evidence>
<dbReference type="InterPro" id="IPR050951">
    <property type="entry name" value="Retrovirus_Pol_polyprotein"/>
</dbReference>
<evidence type="ECO:0000256" key="16">
    <source>
        <dbReference type="PROSITE-ProRule" id="PRU00047"/>
    </source>
</evidence>
<evidence type="ECO:0000256" key="13">
    <source>
        <dbReference type="ARBA" id="ARBA00023125"/>
    </source>
</evidence>
<dbReference type="Pfam" id="PF17919">
    <property type="entry name" value="RT_RNaseH_2"/>
    <property type="match status" value="1"/>
</dbReference>
<feature type="compositionally biased region" description="Basic and acidic residues" evidence="18">
    <location>
        <begin position="2568"/>
        <end position="2581"/>
    </location>
</feature>
<feature type="region of interest" description="Disordered" evidence="18">
    <location>
        <begin position="2251"/>
        <end position="2288"/>
    </location>
</feature>
<evidence type="ECO:0000256" key="12">
    <source>
        <dbReference type="ARBA" id="ARBA00022932"/>
    </source>
</evidence>
<evidence type="ECO:0000256" key="18">
    <source>
        <dbReference type="SAM" id="MobiDB-lite"/>
    </source>
</evidence>
<keyword evidence="11" id="KW-0695">RNA-directed DNA polymerase</keyword>
<feature type="region of interest" description="Disordered" evidence="18">
    <location>
        <begin position="2542"/>
        <end position="2612"/>
    </location>
</feature>
<feature type="compositionally biased region" description="Low complexity" evidence="18">
    <location>
        <begin position="2267"/>
        <end position="2278"/>
    </location>
</feature>
<dbReference type="InterPro" id="IPR000477">
    <property type="entry name" value="RT_dom"/>
</dbReference>
<dbReference type="GO" id="GO:0008270">
    <property type="term" value="F:zinc ion binding"/>
    <property type="evidence" value="ECO:0007669"/>
    <property type="project" value="UniProtKB-KW"/>
</dbReference>
<dbReference type="Gene3D" id="3.30.70.270">
    <property type="match status" value="7"/>
</dbReference>
<feature type="domain" description="CCHC-type" evidence="19">
    <location>
        <begin position="1308"/>
        <end position="1322"/>
    </location>
</feature>
<keyword evidence="23" id="KW-1185">Reference proteome</keyword>
<evidence type="ECO:0000256" key="15">
    <source>
        <dbReference type="ARBA" id="ARBA00023268"/>
    </source>
</evidence>
<dbReference type="Pfam" id="PF17917">
    <property type="entry name" value="RT_RNaseH"/>
    <property type="match status" value="2"/>
</dbReference>
<evidence type="ECO:0000256" key="10">
    <source>
        <dbReference type="ARBA" id="ARBA00022908"/>
    </source>
</evidence>
<keyword evidence="3" id="KW-0548">Nucleotidyltransferase</keyword>
<keyword evidence="15" id="KW-0511">Multifunctional enzyme</keyword>
<dbReference type="SUPFAM" id="SSF56672">
    <property type="entry name" value="DNA/RNA polymerases"/>
    <property type="match status" value="3"/>
</dbReference>
<feature type="coiled-coil region" evidence="17">
    <location>
        <begin position="692"/>
        <end position="719"/>
    </location>
</feature>
<protein>
    <recommendedName>
        <fullName evidence="24">Reverse transcriptase</fullName>
    </recommendedName>
</protein>
<feature type="compositionally biased region" description="Polar residues" evidence="18">
    <location>
        <begin position="1342"/>
        <end position="1352"/>
    </location>
</feature>
<evidence type="ECO:0000256" key="2">
    <source>
        <dbReference type="ARBA" id="ARBA00022679"/>
    </source>
</evidence>
<dbReference type="SUPFAM" id="SSF53098">
    <property type="entry name" value="Ribonuclease H-like"/>
    <property type="match status" value="1"/>
</dbReference>
<feature type="region of interest" description="Disordered" evidence="18">
    <location>
        <begin position="2323"/>
        <end position="2425"/>
    </location>
</feature>
<dbReference type="GO" id="GO:0006310">
    <property type="term" value="P:DNA recombination"/>
    <property type="evidence" value="ECO:0007669"/>
    <property type="project" value="UniProtKB-KW"/>
</dbReference>
<dbReference type="InterPro" id="IPR041588">
    <property type="entry name" value="Integrase_H2C2"/>
</dbReference>
<dbReference type="Gene3D" id="4.10.60.10">
    <property type="entry name" value="Zinc finger, CCHC-type"/>
    <property type="match status" value="1"/>
</dbReference>
<dbReference type="PANTHER" id="PTHR37984">
    <property type="entry name" value="PROTEIN CBG26694"/>
    <property type="match status" value="1"/>
</dbReference>
<dbReference type="Pfam" id="PF17921">
    <property type="entry name" value="Integrase_H2C2"/>
    <property type="match status" value="1"/>
</dbReference>
<dbReference type="FunFam" id="3.30.70.270:FF:000026">
    <property type="entry name" value="Transposon Ty3-G Gag-Pol polyprotein"/>
    <property type="match status" value="2"/>
</dbReference>
<evidence type="ECO:0000256" key="11">
    <source>
        <dbReference type="ARBA" id="ARBA00022918"/>
    </source>
</evidence>
<dbReference type="InterPro" id="IPR056924">
    <property type="entry name" value="SH3_Tf2-1"/>
</dbReference>
<feature type="domain" description="Reverse transcriptase" evidence="20">
    <location>
        <begin position="12"/>
        <end position="191"/>
    </location>
</feature>
<keyword evidence="17" id="KW-0175">Coiled coil</keyword>
<dbReference type="Gene3D" id="3.10.20.370">
    <property type="match status" value="2"/>
</dbReference>
<keyword evidence="12" id="KW-0239">DNA-directed DNA polymerase</keyword>
<dbReference type="SMART" id="SM00343">
    <property type="entry name" value="ZnF_C2HC"/>
    <property type="match status" value="2"/>
</dbReference>
<dbReference type="PANTHER" id="PTHR37984:SF5">
    <property type="entry name" value="PROTEIN NYNRIN-LIKE"/>
    <property type="match status" value="1"/>
</dbReference>
<dbReference type="CDD" id="cd09274">
    <property type="entry name" value="RNase_HI_RT_Ty3"/>
    <property type="match status" value="2"/>
</dbReference>
<keyword evidence="13" id="KW-0238">DNA-binding</keyword>
<evidence type="ECO:0000256" key="4">
    <source>
        <dbReference type="ARBA" id="ARBA00022722"/>
    </source>
</evidence>
<keyword evidence="5" id="KW-0479">Metal-binding</keyword>
<reference evidence="22" key="1">
    <citation type="submission" date="2023-03" db="EMBL/GenBank/DDBJ databases">
        <title>Chromosome-scale reference genome and RAD-based genetic map of yellow starthistle (Centaurea solstitialis) reveal putative structural variation and QTLs associated with invader traits.</title>
        <authorList>
            <person name="Reatini B."/>
            <person name="Cang F.A."/>
            <person name="Jiang Q."/>
            <person name="Mckibben M.T.W."/>
            <person name="Barker M.S."/>
            <person name="Rieseberg L.H."/>
            <person name="Dlugosch K.M."/>
        </authorList>
    </citation>
    <scope>NUCLEOTIDE SEQUENCE</scope>
    <source>
        <strain evidence="22">CAN-66</strain>
        <tissue evidence="22">Leaf</tissue>
    </source>
</reference>
<keyword evidence="16" id="KW-0862">Zinc</keyword>
<organism evidence="22 23">
    <name type="scientific">Centaurea solstitialis</name>
    <name type="common">yellow star-thistle</name>
    <dbReference type="NCBI Taxonomy" id="347529"/>
    <lineage>
        <taxon>Eukaryota</taxon>
        <taxon>Viridiplantae</taxon>
        <taxon>Streptophyta</taxon>
        <taxon>Embryophyta</taxon>
        <taxon>Tracheophyta</taxon>
        <taxon>Spermatophyta</taxon>
        <taxon>Magnoliopsida</taxon>
        <taxon>eudicotyledons</taxon>
        <taxon>Gunneridae</taxon>
        <taxon>Pentapetalae</taxon>
        <taxon>asterids</taxon>
        <taxon>campanulids</taxon>
        <taxon>Asterales</taxon>
        <taxon>Asteraceae</taxon>
        <taxon>Carduoideae</taxon>
        <taxon>Cardueae</taxon>
        <taxon>Centaureinae</taxon>
        <taxon>Centaurea</taxon>
    </lineage>
</organism>
<evidence type="ECO:0000256" key="1">
    <source>
        <dbReference type="ARBA" id="ARBA00022670"/>
    </source>
</evidence>
<dbReference type="InterPro" id="IPR001878">
    <property type="entry name" value="Znf_CCHC"/>
</dbReference>
<feature type="compositionally biased region" description="Pro residues" evidence="18">
    <location>
        <begin position="2384"/>
        <end position="2393"/>
    </location>
</feature>
<dbReference type="GO" id="GO:0003964">
    <property type="term" value="F:RNA-directed DNA polymerase activity"/>
    <property type="evidence" value="ECO:0007669"/>
    <property type="project" value="UniProtKB-KW"/>
</dbReference>
<feature type="domain" description="CCHC-type" evidence="19">
    <location>
        <begin position="1328"/>
        <end position="1343"/>
    </location>
</feature>
<evidence type="ECO:0000256" key="3">
    <source>
        <dbReference type="ARBA" id="ARBA00022695"/>
    </source>
</evidence>
<feature type="domain" description="Reverse transcriptase" evidence="20">
    <location>
        <begin position="1578"/>
        <end position="1764"/>
    </location>
</feature>
<dbReference type="InterPro" id="IPR012337">
    <property type="entry name" value="RNaseH-like_sf"/>
</dbReference>
<feature type="compositionally biased region" description="Low complexity" evidence="18">
    <location>
        <begin position="2586"/>
        <end position="2609"/>
    </location>
</feature>
<dbReference type="Gene3D" id="3.10.10.10">
    <property type="entry name" value="HIV Type 1 Reverse Transcriptase, subunit A, domain 1"/>
    <property type="match status" value="2"/>
</dbReference>
<dbReference type="InterPro" id="IPR043502">
    <property type="entry name" value="DNA/RNA_pol_sf"/>
</dbReference>
<evidence type="ECO:0000256" key="6">
    <source>
        <dbReference type="ARBA" id="ARBA00022750"/>
    </source>
</evidence>
<dbReference type="InterPro" id="IPR036875">
    <property type="entry name" value="Znf_CCHC_sf"/>
</dbReference>
<keyword evidence="1" id="KW-0645">Protease</keyword>
<dbReference type="InterPro" id="IPR043128">
    <property type="entry name" value="Rev_trsase/Diguanyl_cyclase"/>
</dbReference>
<proteinExistence type="predicted"/>
<dbReference type="PROSITE" id="PS50878">
    <property type="entry name" value="RT_POL"/>
    <property type="match status" value="2"/>
</dbReference>
<evidence type="ECO:0000256" key="8">
    <source>
        <dbReference type="ARBA" id="ARBA00022801"/>
    </source>
</evidence>
<dbReference type="Gene3D" id="1.10.340.70">
    <property type="match status" value="1"/>
</dbReference>
<dbReference type="PROSITE" id="PS50994">
    <property type="entry name" value="INTEGRASE"/>
    <property type="match status" value="1"/>
</dbReference>
<dbReference type="CDD" id="cd00303">
    <property type="entry name" value="retropepsin_like"/>
    <property type="match status" value="1"/>
</dbReference>
<gene>
    <name evidence="22" type="ORF">OSB04_000607</name>
</gene>
<feature type="region of interest" description="Disordered" evidence="18">
    <location>
        <begin position="1342"/>
        <end position="1371"/>
    </location>
</feature>
<dbReference type="CDD" id="cd01647">
    <property type="entry name" value="RT_LTR"/>
    <property type="match status" value="2"/>
</dbReference>
<dbReference type="Pfam" id="PF00078">
    <property type="entry name" value="RVT_1"/>
    <property type="match status" value="2"/>
</dbReference>
<evidence type="ECO:0000313" key="23">
    <source>
        <dbReference type="Proteomes" id="UP001172457"/>
    </source>
</evidence>
<evidence type="ECO:0000256" key="14">
    <source>
        <dbReference type="ARBA" id="ARBA00023172"/>
    </source>
</evidence>
<dbReference type="GO" id="GO:0003677">
    <property type="term" value="F:DNA binding"/>
    <property type="evidence" value="ECO:0007669"/>
    <property type="project" value="UniProtKB-KW"/>
</dbReference>
<feature type="compositionally biased region" description="Low complexity" evidence="18">
    <location>
        <begin position="2329"/>
        <end position="2357"/>
    </location>
</feature>
<dbReference type="GO" id="GO:0004190">
    <property type="term" value="F:aspartic-type endopeptidase activity"/>
    <property type="evidence" value="ECO:0007669"/>
    <property type="project" value="UniProtKB-KW"/>
</dbReference>
<dbReference type="InterPro" id="IPR041373">
    <property type="entry name" value="RT_RNaseH"/>
</dbReference>
<evidence type="ECO:0000259" key="20">
    <source>
        <dbReference type="PROSITE" id="PS50878"/>
    </source>
</evidence>
<dbReference type="FunFam" id="3.10.20.370:FF:000001">
    <property type="entry name" value="Retrovirus-related Pol polyprotein from transposon 17.6-like protein"/>
    <property type="match status" value="2"/>
</dbReference>
<keyword evidence="2" id="KW-0808">Transferase</keyword>
<dbReference type="PROSITE" id="PS50158">
    <property type="entry name" value="ZF_CCHC"/>
    <property type="match status" value="2"/>
</dbReference>
<dbReference type="GO" id="GO:0015074">
    <property type="term" value="P:DNA integration"/>
    <property type="evidence" value="ECO:0007669"/>
    <property type="project" value="UniProtKB-KW"/>
</dbReference>
<dbReference type="InterPro" id="IPR001969">
    <property type="entry name" value="Aspartic_peptidase_AS"/>
</dbReference>
<evidence type="ECO:0008006" key="24">
    <source>
        <dbReference type="Google" id="ProtNLM"/>
    </source>
</evidence>
<keyword evidence="7" id="KW-0255">Endonuclease</keyword>
<evidence type="ECO:0000256" key="9">
    <source>
        <dbReference type="ARBA" id="ARBA00022842"/>
    </source>
</evidence>
<keyword evidence="9" id="KW-0460">Magnesium</keyword>
<keyword evidence="4" id="KW-0540">Nuclease</keyword>
<dbReference type="PROSITE" id="PS00141">
    <property type="entry name" value="ASP_PROTEASE"/>
    <property type="match status" value="1"/>
</dbReference>
<dbReference type="GO" id="GO:0003887">
    <property type="term" value="F:DNA-directed DNA polymerase activity"/>
    <property type="evidence" value="ECO:0007669"/>
    <property type="project" value="UniProtKB-KW"/>
</dbReference>
<evidence type="ECO:0000256" key="17">
    <source>
        <dbReference type="SAM" id="Coils"/>
    </source>
</evidence>
<dbReference type="EMBL" id="JARYMX010000001">
    <property type="protein sequence ID" value="KAJ9564641.1"/>
    <property type="molecule type" value="Genomic_DNA"/>
</dbReference>
<dbReference type="SUPFAM" id="SSF57756">
    <property type="entry name" value="Retrovirus zinc finger-like domains"/>
    <property type="match status" value="1"/>
</dbReference>
<feature type="compositionally biased region" description="Basic and acidic residues" evidence="18">
    <location>
        <begin position="1360"/>
        <end position="1369"/>
    </location>
</feature>
<sequence>MQELSKQLEELLDKGFIRPSTSPWGAPILFVKKKDGSMRMCIDYRELNKLTVKNRYPLPRIDDLFDQLQGAAWFSKIDLRSGYHQLKVREEDVHKTAFRTRYGHFEFIVMPFGLTNAPAAFMDLMNRVCRPMLDRSVIVFIDDILIYSKSKEEHVEHLREVLEVLRKEKLYAKFSKCDFWLQEVQFLGHLVNREGIKVDPAKVEAVMNWEMPKTPTEVRSFLGLAGYYRRFIQDFSKIAVPLTRLTRKSERFVWGEEQEAAFDTLRRKLCEAPVLTLPEGVEDLTVYCDASYHGLGCVLMQRGRVLAYASRQLKTHEVNYPTHDLELAAVVFALKLWRHYLYGVHCTIYTDHKSLRYFMDQQNLNMRQRRWLEVVKDYDCEILYHPGKANVVADALSRKGMEAIKADNQKKERIKGQVDQLAADSRGLLTLYGRVWVPVSCEARQTLLDEAHKSKFSIHPGATKMYRDLRTDYWWPGMKRDVAKYVEKCLTCLRVKAEHQKPHGKLQPLEIPEWKWEHVTMDLVTGLPKTVRKHDAIWVVVDRLTKSAHFIAIREASSSEVLADIYVREIVARHGVPVTVISDRDVRFTSRFWSKFHEELGTKLQFSTAFHPQTDGQSERTIRTLEDMLRACVLDFGGSWESHLPLVEFSYNNSFHASIGMPPYKMLYGRRCRTPICWGEVGQRELGSTEIVQRTTESIQQIRERLKAAQSRQKSYADKRRSDLEFSVGDRVLLKVSPWKGVIRFRKRGKLGPRFIGPFEIVARVGKVAYRLELPPELSQIHDTFHVSQLRKCLADESAIVQLEDIEVDDWLNYAEKPISVLERKTKTLRNKEIGIVKVQWEHRKGSEWTWEPEEEMRRNHPELQFSRVRTEGEKEATRVVKQGVQIGGCGYAIGVAIVLVTLQSLTATWETRLQATAGKPRVRDPRVDPPFALCFKVIVVLVKGAYYSTCQVSTSLNPCYYVYMVMFACDYASNQRNVLWEMDSKTELQTGASGRGMGRPAKKGKKVVTEEEQETANLREMIAAEVGEALHDMLPGYFAQMKEELKNEMRSQVETVVEAAVAARPSGSGGSGGGQSRVVTYKDFSACQPPQFNGQKDPVASSRWMSEVEGAFLTSSCPEEMKVRYASNLLRKAAKDWWNLINRTRTPEQIAVMTWEQFKELFKEQYVPQVEVERLTGEFLAMKQTTETVNEITDLFLERSLFCPEYVASERMKMSRYVEVLKPEIREFVVMSECKTFHRMHEVARIRELELERQNKRKKAEIVQTQNQPAKKFKPTEPRVVVKKEFPNCPKCGRHHLGDCRMGTGTCFKCGQPGHFSKDCKVTMRLCFKCFRPGHVANECPQSDGTTQTSGLAPVKVEGSSKKTEAPRTRARVFQLTAEEAREEPDVVTGTFPVNSVPALVLFDSGASKSFVSNSVIEIFGVKFRIDLIPIPMREINVVVGVDWLGRNGGHIDCENERVVIRNPSGGELTILSERRKKLPKLCTLAKARKHVLHGGHSFSAYVVDSRDEARKKTVADVPVVREYPDVFPDDLPGVPPERQVEFRIDLVPGAAPIAKAPYRLAPPEMQELSKQLEELLDKGFIRPSTSPWGAPILFVKKKDGSMRMCIDYRELNKLTVKNRYPLPRIDDLFDQLQEAAWFSKIDLRSGYHQLKVREEDVHKTAFRTRYGHFEFIVMPFGLTNAPAAFMDLMNRVCRPMLDRSVIVFIDDILIYSKSKEEHVEHLREVLEVLRKEKLYAKFSKCDFWLQEVQFLEHLVNREGIKVDPAKVEAVMNWETPKTPTEVRSFLGLAGYYRRFIQDFSKIAVPLTRLTRKSERFVWGEEQEAAFDTLRRKLCEAPVLTLPEGVEDLTVYCDASYHGLGCVLMQRGRVLAYASRQLKTHEVNYPTHDLELAAVVFALKLWRHYLYGVHCTIYTDHKSLRYFMDQQNLNMRQRRWLEVVKDYDCEILYHPGKANVVADALSRKGSMLLELGTISKRNQVASGIVPKLQELPEREKIKFEAPGSASSVYEKKGEEMLPQISIKLVTFLVKLYFRIPDVTEEHVEHLREVLEVLRKEKLYAKFSKCDFWLQEVQFLGHLVNREGIKVDPAKVEAVMNWETPKTPTEVRSFLGLAGYYRRFIQDFSKCNIPHTSTTILSALPHRLTALFLATCITPVHGRYGIRLRCYTKIAVPLTRLTRKSERFVWGEEQEAAFDTLRRKLCEAPVLTLPEGVEDLTVYCDASYHGLGCVLMQRGRVLAYASRQLKTHESPLFYGSAEPSGSRRRNSASQTPSPSASQTPPPSGVYRPAMGFGSWLPPSGWPQTPMVDNWAYANMMANTPMMSYPMHPQQPMTQTQQSTTQTQQPTTQTQQPTPSQMWEPRDGTDLSPQSWGDDEEVPETQTESPPPPAPPQPKGKKRGKGKNVEASLSANPTKTKAPPRPWTSDEEVELAKSWAEISEDSTIVDNFWMHVKMSLDKRMGYGPNVRSSDAVQTKVKLLLSGVSKFVCIYNNVLNHRGSGESDVNLLERALERYRREYNRTFPFQAAWKVLIECPKYNPVEMMNPSDIRAPTNKRSKTSETPTDSPGDSDARTYTHLGDSELPRPMGRNAARRAGSSSSTNDTNTGMSTDVGALSHGITGLVDILKEKQRMSHLHFYTSPHNHLSGHLLETTLREKARLRELYDWPPFE</sequence>
<dbReference type="Proteomes" id="UP001172457">
    <property type="component" value="Chromosome 1"/>
</dbReference>
<dbReference type="Pfam" id="PF03732">
    <property type="entry name" value="Retrotrans_gag"/>
    <property type="match status" value="1"/>
</dbReference>